<dbReference type="CDD" id="cd00121">
    <property type="entry name" value="MATH"/>
    <property type="match status" value="1"/>
</dbReference>
<dbReference type="PANTHER" id="PTHR46236:SF9">
    <property type="entry name" value="UBIQUITIN-SPECIFIC PROTEASE FAMILY C19-RELATED PROTEIN"/>
    <property type="match status" value="1"/>
</dbReference>
<evidence type="ECO:0000259" key="3">
    <source>
        <dbReference type="PROSITE" id="PS50144"/>
    </source>
</evidence>
<accession>A0A6D2K5G9</accession>
<evidence type="ECO:0000256" key="1">
    <source>
        <dbReference type="ARBA" id="ARBA00023054"/>
    </source>
</evidence>
<dbReference type="InterPro" id="IPR002083">
    <property type="entry name" value="MATH/TRAF_dom"/>
</dbReference>
<name>A0A6D2K5G9_9BRAS</name>
<evidence type="ECO:0000313" key="4">
    <source>
        <dbReference type="EMBL" id="CAA7048064.1"/>
    </source>
</evidence>
<gene>
    <name evidence="4" type="ORF">MERR_LOCUS35299</name>
</gene>
<keyword evidence="1 2" id="KW-0175">Coiled coil</keyword>
<dbReference type="Pfam" id="PF22486">
    <property type="entry name" value="MATH_2"/>
    <property type="match status" value="1"/>
</dbReference>
<dbReference type="EMBL" id="CACVBM020001385">
    <property type="protein sequence ID" value="CAA7048064.1"/>
    <property type="molecule type" value="Genomic_DNA"/>
</dbReference>
<evidence type="ECO:0000313" key="5">
    <source>
        <dbReference type="Proteomes" id="UP000467841"/>
    </source>
</evidence>
<dbReference type="OrthoDB" id="289038at2759"/>
<dbReference type="InterPro" id="IPR050804">
    <property type="entry name" value="MCC"/>
</dbReference>
<keyword evidence="5" id="KW-1185">Reference proteome</keyword>
<sequence length="301" mass="34414">MENQMDNNFTWVIKNFTDLPSNKIYSDEFVVGGCRWRLLAYPKGNNKPDHFSLFVDVVDPELLPLGWRRHAKVFLTIVNQYSDKLSLVREAKQHWFGENLSNWGFQDMITRTKLHAGEGFMVNGEVIVAVNVKVLEVEGQLDVSEETSPAMETTYVNGFQLLPSQVQSVNRLFERHQDIAKEIRTKNPYLRTGYMTVLLSLTESLSQSPTEISKGDLADQYAALAYLKDAGFELGWLEKKLDEVKEKKEKAEDCLARLQEMEEQINPLKRKYTDMEAQIDKVRAELLAAGAPVSLYDDKAV</sequence>
<feature type="domain" description="MATH" evidence="3">
    <location>
        <begin position="6"/>
        <end position="132"/>
    </location>
</feature>
<reference evidence="4" key="1">
    <citation type="submission" date="2020-01" db="EMBL/GenBank/DDBJ databases">
        <authorList>
            <person name="Mishra B."/>
        </authorList>
    </citation>
    <scope>NUCLEOTIDE SEQUENCE [LARGE SCALE GENOMIC DNA]</scope>
</reference>
<dbReference type="Proteomes" id="UP000467841">
    <property type="component" value="Unassembled WGS sequence"/>
</dbReference>
<dbReference type="PROSITE" id="PS50144">
    <property type="entry name" value="MATH"/>
    <property type="match status" value="1"/>
</dbReference>
<organism evidence="4 5">
    <name type="scientific">Microthlaspi erraticum</name>
    <dbReference type="NCBI Taxonomy" id="1685480"/>
    <lineage>
        <taxon>Eukaryota</taxon>
        <taxon>Viridiplantae</taxon>
        <taxon>Streptophyta</taxon>
        <taxon>Embryophyta</taxon>
        <taxon>Tracheophyta</taxon>
        <taxon>Spermatophyta</taxon>
        <taxon>Magnoliopsida</taxon>
        <taxon>eudicotyledons</taxon>
        <taxon>Gunneridae</taxon>
        <taxon>Pentapetalae</taxon>
        <taxon>rosids</taxon>
        <taxon>malvids</taxon>
        <taxon>Brassicales</taxon>
        <taxon>Brassicaceae</taxon>
        <taxon>Coluteocarpeae</taxon>
        <taxon>Microthlaspi</taxon>
    </lineage>
</organism>
<dbReference type="PANTHER" id="PTHR46236">
    <property type="entry name" value="TRAF-LIKE SUPERFAMILY PROTEIN"/>
    <property type="match status" value="1"/>
</dbReference>
<dbReference type="SMART" id="SM00061">
    <property type="entry name" value="MATH"/>
    <property type="match status" value="1"/>
</dbReference>
<dbReference type="Gene3D" id="2.60.210.10">
    <property type="entry name" value="Apoptosis, Tumor Necrosis Factor Receptor Associated Protein 2, Chain A"/>
    <property type="match status" value="1"/>
</dbReference>
<dbReference type="InterPro" id="IPR008974">
    <property type="entry name" value="TRAF-like"/>
</dbReference>
<feature type="coiled-coil region" evidence="2">
    <location>
        <begin position="234"/>
        <end position="285"/>
    </location>
</feature>
<protein>
    <recommendedName>
        <fullName evidence="3">MATH domain-containing protein</fullName>
    </recommendedName>
</protein>
<dbReference type="SUPFAM" id="SSF49599">
    <property type="entry name" value="TRAF domain-like"/>
    <property type="match status" value="1"/>
</dbReference>
<comment type="caution">
    <text evidence="4">The sequence shown here is derived from an EMBL/GenBank/DDBJ whole genome shotgun (WGS) entry which is preliminary data.</text>
</comment>
<dbReference type="AlphaFoldDB" id="A0A6D2K5G9"/>
<evidence type="ECO:0000256" key="2">
    <source>
        <dbReference type="SAM" id="Coils"/>
    </source>
</evidence>
<proteinExistence type="predicted"/>